<dbReference type="GO" id="GO:0004519">
    <property type="term" value="F:endonuclease activity"/>
    <property type="evidence" value="ECO:0007669"/>
    <property type="project" value="UniProtKB-KW"/>
</dbReference>
<gene>
    <name evidence="3" type="ORF">ID810_11660</name>
</gene>
<accession>A0A7T0LKA7</accession>
<keyword evidence="3" id="KW-0540">Nuclease</keyword>
<name>A0A7T0LKA7_9ACTO</name>
<reference evidence="3 4" key="1">
    <citation type="submission" date="2020-11" db="EMBL/GenBank/DDBJ databases">
        <title>Actinomyces sp. ZJ750.</title>
        <authorList>
            <person name="Zhou J."/>
        </authorList>
    </citation>
    <scope>NUCLEOTIDE SEQUENCE [LARGE SCALE GENOMIC DNA]</scope>
    <source>
        <strain evidence="3 4">ZJ750</strain>
    </source>
</reference>
<dbReference type="RefSeq" id="WP_166858213.1">
    <property type="nucleotide sequence ID" value="NZ_CP063989.1"/>
</dbReference>
<feature type="domain" description="Type VII secretion system protein EssD-like" evidence="2">
    <location>
        <begin position="638"/>
        <end position="725"/>
    </location>
</feature>
<evidence type="ECO:0000313" key="3">
    <source>
        <dbReference type="EMBL" id="QPL05344.1"/>
    </source>
</evidence>
<feature type="compositionally biased region" description="Low complexity" evidence="1">
    <location>
        <begin position="422"/>
        <end position="434"/>
    </location>
</feature>
<feature type="compositionally biased region" description="Low complexity" evidence="1">
    <location>
        <begin position="472"/>
        <end position="487"/>
    </location>
</feature>
<keyword evidence="4" id="KW-1185">Reference proteome</keyword>
<protein>
    <submittedName>
        <fullName evidence="3">DNA/RNA non-specific endonuclease</fullName>
    </submittedName>
</protein>
<dbReference type="Gene3D" id="3.40.570.10">
    <property type="entry name" value="Extracellular Endonuclease, subunit A"/>
    <property type="match status" value="1"/>
</dbReference>
<evidence type="ECO:0000259" key="2">
    <source>
        <dbReference type="Pfam" id="PF13930"/>
    </source>
</evidence>
<dbReference type="KEGG" id="arep:ID810_11660"/>
<evidence type="ECO:0000313" key="4">
    <source>
        <dbReference type="Proteomes" id="UP000594637"/>
    </source>
</evidence>
<sequence length="790" mass="83686">MTIIPSEIPGLDIDVESIRTNATDLSSHAGTMRTSGSTLKMTWAGMTSCYQAPEQETLYAAMSPVETTSGALADDLESMASALGTFADTAEVIKTDAQNLRLRAQGFLDTTGKDPEWMYDQGNVDAHNSLVAEANALQVRLWDAERECANTIRALDGMAGYHADQQSRDDQLFYGLSEIPVQATGLDWGDPVDRRDHCFKGVGVSVWRGVYNDSLLGMVNGLAGLFGVEFDGPKGGVHASWDTAAVTWRGIGNLMGLTWDEFGDFDGLSFGTASRARAEMLAGFIAWDMWKEDPVRAGTVTVVNIGVTVATVGVGVAASGAARGGTVAARLGPLGRAAQIANTIMRFTDPVGMALDAGVARLGSWAARITGIRAHAHDLMDAWHNWRRADVPDVDVPTTHSGSHPDVGSVDRAHAPEVDGGDPSMSPDAASARRPAADVDSADAHAPAPRPHADAEGSGTPARRVDGDADVPGASRGRADAGADGDAPEARPGVDADGSGVRAHRVDGEADVPGTSHGRPGTGVDADAPGSRPDAEADGSGTGAHRADDGYSADRDPFNVEHRPSVANSVDIGVDHPLSPTPRKPFGRGAELEPDTVYHVEGRGDFYTNSEGVVVHVEAGSAATNGGRINPDLNDPLPNATYTVDDRFHYTTDEHGRTVRCEVDRLDAPENGGVRKPHIQRKIGHYGDDLPGVYEGGHLIATQYGGPPESINIVPELREVNRGSAASNGGQGSFHTFETENRDLSYSNIEIDIDYDVNYTGTSLDEVPETLYLKAEMQDGSSVERLYRNR</sequence>
<dbReference type="InterPro" id="IPR044927">
    <property type="entry name" value="Endonuclea_NS_2"/>
</dbReference>
<proteinExistence type="predicted"/>
<feature type="compositionally biased region" description="Basic and acidic residues" evidence="1">
    <location>
        <begin position="545"/>
        <end position="564"/>
    </location>
</feature>
<feature type="region of interest" description="Disordered" evidence="1">
    <location>
        <begin position="394"/>
        <end position="590"/>
    </location>
</feature>
<organism evidence="3 4">
    <name type="scientific">Actinomyces respiraculi</name>
    <dbReference type="NCBI Taxonomy" id="2744574"/>
    <lineage>
        <taxon>Bacteria</taxon>
        <taxon>Bacillati</taxon>
        <taxon>Actinomycetota</taxon>
        <taxon>Actinomycetes</taxon>
        <taxon>Actinomycetales</taxon>
        <taxon>Actinomycetaceae</taxon>
        <taxon>Actinomyces</taxon>
    </lineage>
</organism>
<dbReference type="Proteomes" id="UP000594637">
    <property type="component" value="Chromosome"/>
</dbReference>
<dbReference type="EMBL" id="CP063989">
    <property type="protein sequence ID" value="QPL05344.1"/>
    <property type="molecule type" value="Genomic_DNA"/>
</dbReference>
<dbReference type="Pfam" id="PF13930">
    <property type="entry name" value="Endonuclea_NS_2"/>
    <property type="match status" value="1"/>
</dbReference>
<keyword evidence="3" id="KW-0255">Endonuclease</keyword>
<keyword evidence="3" id="KW-0378">Hydrolase</keyword>
<evidence type="ECO:0000256" key="1">
    <source>
        <dbReference type="SAM" id="MobiDB-lite"/>
    </source>
</evidence>
<dbReference type="AlphaFoldDB" id="A0A7T0LKA7"/>
<dbReference type="InterPro" id="IPR044929">
    <property type="entry name" value="DNA/RNA_non-sp_Endonuclease_sf"/>
</dbReference>